<evidence type="ECO:0000313" key="2">
    <source>
        <dbReference type="Proteomes" id="UP000324222"/>
    </source>
</evidence>
<accession>A0A5B7DTJ3</accession>
<dbReference type="Proteomes" id="UP000324222">
    <property type="component" value="Unassembled WGS sequence"/>
</dbReference>
<evidence type="ECO:0000313" key="1">
    <source>
        <dbReference type="EMBL" id="MPC24389.1"/>
    </source>
</evidence>
<dbReference type="EMBL" id="VSRR010001324">
    <property type="protein sequence ID" value="MPC24389.1"/>
    <property type="molecule type" value="Genomic_DNA"/>
</dbReference>
<sequence length="89" mass="9805">MYAPPLPASRALKMVSGAAPAPLAAPILRRIMCWAVWRGDLARHNALTTLPRGVSQGETIIALMGDSWCRQQARRRRVGCRHSLAFHST</sequence>
<comment type="caution">
    <text evidence="1">The sequence shown here is derived from an EMBL/GenBank/DDBJ whole genome shotgun (WGS) entry which is preliminary data.</text>
</comment>
<gene>
    <name evidence="1" type="ORF">E2C01_017470</name>
</gene>
<organism evidence="1 2">
    <name type="scientific">Portunus trituberculatus</name>
    <name type="common">Swimming crab</name>
    <name type="synonym">Neptunus trituberculatus</name>
    <dbReference type="NCBI Taxonomy" id="210409"/>
    <lineage>
        <taxon>Eukaryota</taxon>
        <taxon>Metazoa</taxon>
        <taxon>Ecdysozoa</taxon>
        <taxon>Arthropoda</taxon>
        <taxon>Crustacea</taxon>
        <taxon>Multicrustacea</taxon>
        <taxon>Malacostraca</taxon>
        <taxon>Eumalacostraca</taxon>
        <taxon>Eucarida</taxon>
        <taxon>Decapoda</taxon>
        <taxon>Pleocyemata</taxon>
        <taxon>Brachyura</taxon>
        <taxon>Eubrachyura</taxon>
        <taxon>Portunoidea</taxon>
        <taxon>Portunidae</taxon>
        <taxon>Portuninae</taxon>
        <taxon>Portunus</taxon>
    </lineage>
</organism>
<keyword evidence="2" id="KW-1185">Reference proteome</keyword>
<protein>
    <submittedName>
        <fullName evidence="1">Uncharacterized protein</fullName>
    </submittedName>
</protein>
<reference evidence="1 2" key="1">
    <citation type="submission" date="2019-05" db="EMBL/GenBank/DDBJ databases">
        <title>Another draft genome of Portunus trituberculatus and its Hox gene families provides insights of decapod evolution.</title>
        <authorList>
            <person name="Jeong J.-H."/>
            <person name="Song I."/>
            <person name="Kim S."/>
            <person name="Choi T."/>
            <person name="Kim D."/>
            <person name="Ryu S."/>
            <person name="Kim W."/>
        </authorList>
    </citation>
    <scope>NUCLEOTIDE SEQUENCE [LARGE SCALE GENOMIC DNA]</scope>
    <source>
        <tissue evidence="1">Muscle</tissue>
    </source>
</reference>
<name>A0A5B7DTJ3_PORTR</name>
<proteinExistence type="predicted"/>
<dbReference type="AlphaFoldDB" id="A0A5B7DTJ3"/>